<dbReference type="EMBL" id="BGZK01000001">
    <property type="protein sequence ID" value="GBO98719.1"/>
    <property type="molecule type" value="Genomic_DNA"/>
</dbReference>
<feature type="compositionally biased region" description="Basic residues" evidence="2">
    <location>
        <begin position="199"/>
        <end position="209"/>
    </location>
</feature>
<sequence length="2053" mass="232802">MFLHHERLDSEISVLESPGKRNDIISSEHLKFSNFDKDGQPQSIDLISKSTVNPELSSEENNLHENTEIPVFENQYEKSHIHSLHELLPELDSIPEFKPSTSSTIFYSNLSADAPEFKPTFAYKTMPEDKTTSTQSETTTLTFIDRRTISSQDVNRGFDTSKTVPKLSESSESLDPEFELKTESNAAKPSNYAEEDHKSSKRNRKRKKNKNDNRVQLLDSKHIESENAVKEIITQNEPSTGNIWANIIDDGKSYAEVLVEGLSCDNSGDTNIAPLEKETLPTVQSTGIDNSTEVSRTVTPVIVDSSDEHTSWAKLVGTVSHKLPSTGESLSKASLDSQVKAPTILVECSALEHQPKFEPNIDSEGFIKVERSRRSRSRSRDGNRRTPSQVHASQEPREKSQNRFEELKTINNNDEVVDIRKETGGSEDDKNIVHVSEKYVVEEVNDEGFNIPTQSENKEKNKKKKKKKRNINKNDSEDITETKENVISFTQDKYIKSSVSTPESVHTPIKERMYSETQYWKVDPTEVDEIDRLESLHNLSLKEILPTQKHMISKEETRKQEDKKLSSDEISIEPSAIYQNTTELQPFEVKQDLVEKDVVKISSENIETKDISPIFFSKSNEHLLACEEVSLEDNIADLQREIEEMLLPENETSSIIEHTNDQKMVDNTVSIDVTVSTDGTEKKVDNKDENKCNIIPKEDKKTEHAQDKECSVDVVEIVNKLDIANKTSNNLIDKTLSPTQTKISETVRVDEISHKETLVIDKNTVQPVSILDEERCTPSTEIVSKPYNSNDLSVQEYLYTENFPLPENLQNDRFWTNKSEVDEAENLWHHTEQNSSNYSEKSKNTDVKTCYEKSKGVMPLDESPSINLFESVLSSNLQIDHSFWPEKHLYHDAECHYFTHLAKKESSEKHTQMTERKSNDENDKDKDPDSGSGHSSDAEEHTREFSAGSPFDSNYISMDLPGGICSWRDETSYLSVDAPTDSSLATLHEHDMSQLGSDFREDILTTISSPTPVVPTQSSQEQDNRMSSDHRAAKSPSGVCSQDDLSNDIEGLLEEVRHVQTHLADLPDDSLDAMEEGLREGIAVLIRSQEAAVLLEKKIMEFRQEPEIQSLNKELISIKTRITRLLNQAQQGLATIQDARNEQSRLSKLFEEQKEKVIKLDKWLEDINNELKLSTSRTEFLTEQELITYIEVLEKYVREYNQYELLLQSIAIDGHDASSHNLREKVKITQNALNETKNLVTNEIGRLRQALSQLKSAPDAVEVIEEDLSQTDRTIDSSSMPEEIVSTRTDVCEAEKPSDEILLSTKQVESKQIAEQDSSIPEKIETISVIEVKPLVTIETQTGKSLMSDVPSLHDKSVICVPERETQDAAVTCLFPTEAEVQTEKPDEKFSTEILENIQVRKILSDDHETIEIASKPVTRDQPVEERALQIDATYEDSTLHKDSQLNITHSVPQSFETIMVEPDETTTEVVIDADGTKRIIVKKVRKTFVTTRQTIQTQQKSSQILSPDMMPEKETFSQITLTGDKGFSKPDDDNEQHIEYQTYGGQVISGLPGRELTIQEFSSKPDITISVDKQLKPEEILSLAESSLQPQICTSSSSITAVVQQVTKRIIKTRRRIIKKVVVIDGKEHVTEEIIEEPDDIEVYEEEIPRVSIKVKDNNDVQIKELDESDDEKSKPSTSSRKDDIDKKEKDESKKSEKKSPEILSQHAIEFETVGKTTPQQKEVFQQKSVPTEIKKSNENIFVSTAKQPEFDMESQEEAVVRNIPTKDLQFVDTFIKSESENLVSQQTIIRKTRRIIRRIQIVDGKEVITEEVVEEPDEVLVDRNIKGGISETDIKTLSSLDKLALDLEASQSSTKSEYVKHVTEDIGEPCQQTVVIKKRKIIKTIQDEDGNVLGTEEIVEEPEQFVISSDTPEQALEFKHEESFRNVITESRTDDKQKVLESTLHTTKSEDKEPIIILNKRSIAKTIKDGKEVITEKIDEEPIEIMQGDILQTTGLQIIEREDPLKQKTLITVFESPPKETQDEDIPIIADDQVSQSHAIKSDSSRNEHQS</sequence>
<evidence type="ECO:0000256" key="1">
    <source>
        <dbReference type="SAM" id="Coils"/>
    </source>
</evidence>
<evidence type="ECO:0000313" key="3">
    <source>
        <dbReference type="EMBL" id="GBO98719.1"/>
    </source>
</evidence>
<feature type="coiled-coil region" evidence="1">
    <location>
        <begin position="1108"/>
        <end position="1156"/>
    </location>
</feature>
<gene>
    <name evidence="3" type="ORF">EVAR_223_1</name>
</gene>
<proteinExistence type="predicted"/>
<dbReference type="Proteomes" id="UP000299102">
    <property type="component" value="Unassembled WGS sequence"/>
</dbReference>
<feature type="compositionally biased region" description="Basic and acidic residues" evidence="2">
    <location>
        <begin position="906"/>
        <end position="929"/>
    </location>
</feature>
<dbReference type="OrthoDB" id="6618337at2759"/>
<feature type="compositionally biased region" description="Low complexity" evidence="2">
    <location>
        <begin position="1008"/>
        <end position="1020"/>
    </location>
</feature>
<evidence type="ECO:0000256" key="2">
    <source>
        <dbReference type="SAM" id="MobiDB-lite"/>
    </source>
</evidence>
<feature type="region of interest" description="Disordered" evidence="2">
    <location>
        <begin position="906"/>
        <end position="952"/>
    </location>
</feature>
<feature type="compositionally biased region" description="Basic and acidic residues" evidence="2">
    <location>
        <begin position="365"/>
        <end position="384"/>
    </location>
</feature>
<comment type="caution">
    <text evidence="3">The sequence shown here is derived from an EMBL/GenBank/DDBJ whole genome shotgun (WGS) entry which is preliminary data.</text>
</comment>
<accession>A0A4C1SCB3</accession>
<feature type="compositionally biased region" description="Basic and acidic residues" evidence="2">
    <location>
        <begin position="1022"/>
        <end position="1032"/>
    </location>
</feature>
<feature type="region of interest" description="Disordered" evidence="2">
    <location>
        <begin position="1663"/>
        <end position="1706"/>
    </location>
</feature>
<evidence type="ECO:0008006" key="5">
    <source>
        <dbReference type="Google" id="ProtNLM"/>
    </source>
</evidence>
<feature type="compositionally biased region" description="Basic residues" evidence="2">
    <location>
        <begin position="460"/>
        <end position="471"/>
    </location>
</feature>
<feature type="compositionally biased region" description="Basic and acidic residues" evidence="2">
    <location>
        <begin position="2042"/>
        <end position="2053"/>
    </location>
</feature>
<feature type="region of interest" description="Disordered" evidence="2">
    <location>
        <begin position="2018"/>
        <end position="2053"/>
    </location>
</feature>
<organism evidence="3 4">
    <name type="scientific">Eumeta variegata</name>
    <name type="common">Bagworm moth</name>
    <name type="synonym">Eumeta japonica</name>
    <dbReference type="NCBI Taxonomy" id="151549"/>
    <lineage>
        <taxon>Eukaryota</taxon>
        <taxon>Metazoa</taxon>
        <taxon>Ecdysozoa</taxon>
        <taxon>Arthropoda</taxon>
        <taxon>Hexapoda</taxon>
        <taxon>Insecta</taxon>
        <taxon>Pterygota</taxon>
        <taxon>Neoptera</taxon>
        <taxon>Endopterygota</taxon>
        <taxon>Lepidoptera</taxon>
        <taxon>Glossata</taxon>
        <taxon>Ditrysia</taxon>
        <taxon>Tineoidea</taxon>
        <taxon>Psychidae</taxon>
        <taxon>Oiketicinae</taxon>
        <taxon>Eumeta</taxon>
    </lineage>
</organism>
<feature type="compositionally biased region" description="Basic and acidic residues" evidence="2">
    <location>
        <begin position="394"/>
        <end position="408"/>
    </location>
</feature>
<feature type="region of interest" description="Disordered" evidence="2">
    <location>
        <begin position="362"/>
        <end position="410"/>
    </location>
</feature>
<evidence type="ECO:0000313" key="4">
    <source>
        <dbReference type="Proteomes" id="UP000299102"/>
    </source>
</evidence>
<keyword evidence="1" id="KW-0175">Coiled coil</keyword>
<feature type="region of interest" description="Disordered" evidence="2">
    <location>
        <begin position="450"/>
        <end position="477"/>
    </location>
</feature>
<feature type="compositionally biased region" description="Basic and acidic residues" evidence="2">
    <location>
        <begin position="1663"/>
        <end position="1702"/>
    </location>
</feature>
<protein>
    <recommendedName>
        <fullName evidence="5">KASH domain-containing protein</fullName>
    </recommendedName>
</protein>
<feature type="region of interest" description="Disordered" evidence="2">
    <location>
        <begin position="1008"/>
        <end position="1041"/>
    </location>
</feature>
<keyword evidence="4" id="KW-1185">Reference proteome</keyword>
<name>A0A4C1SCB3_EUMVA</name>
<reference evidence="3 4" key="1">
    <citation type="journal article" date="2019" name="Commun. Biol.">
        <title>The bagworm genome reveals a unique fibroin gene that provides high tensile strength.</title>
        <authorList>
            <person name="Kono N."/>
            <person name="Nakamura H."/>
            <person name="Ohtoshi R."/>
            <person name="Tomita M."/>
            <person name="Numata K."/>
            <person name="Arakawa K."/>
        </authorList>
    </citation>
    <scope>NUCLEOTIDE SEQUENCE [LARGE SCALE GENOMIC DNA]</scope>
</reference>
<feature type="region of interest" description="Disordered" evidence="2">
    <location>
        <begin position="154"/>
        <end position="217"/>
    </location>
</feature>
<feature type="compositionally biased region" description="Polar residues" evidence="2">
    <location>
        <begin position="154"/>
        <end position="171"/>
    </location>
</feature>